<keyword evidence="3" id="KW-1185">Reference proteome</keyword>
<reference evidence="3" key="1">
    <citation type="submission" date="2016-10" db="EMBL/GenBank/DDBJ databases">
        <authorList>
            <person name="Varghese N."/>
            <person name="Submissions S."/>
        </authorList>
    </citation>
    <scope>NUCLEOTIDE SEQUENCE [LARGE SCALE GENOMIC DNA]</scope>
    <source>
        <strain evidence="3">CGMCC 1.11012</strain>
    </source>
</reference>
<evidence type="ECO:0000313" key="2">
    <source>
        <dbReference type="EMBL" id="SDJ26285.1"/>
    </source>
</evidence>
<evidence type="ECO:0000313" key="3">
    <source>
        <dbReference type="Proteomes" id="UP000199050"/>
    </source>
</evidence>
<sequence length="379" mass="41423">MSHRGSGVNDIIAPRRGLPGMRRKLAGSSPLTVAFLGGSITEGAGASEPETSSWRALTGAYLQSVYEGRQLRCINAGVGGTDSSFGANRLAEHVFHEGEPDLLFVEFSVNDGDDREESVRGMEGIVRQCRRLNPDMDLIFIYTAADKNLTGRKPFNIAVHEEVAGYYGIPSVDCAAGVYDMIQAGELDWKQCAPDGYHPLDGGQALYAAFVRRYLEQALLVECSPGEAAAENLLPYVPLDHCNYEYGGMLDCSIASYSPEFCIGELPPGEPLMNWRFPTVHAWTDDPVGGFSFEVTGQRAGLVLLCGPDTGIFEYSLNGGAFTEVNLFDEWCPGAYRPVPFMFPLQAERALMRITIRNTGRRDSRSTGMGLRVLKLLHS</sequence>
<organism evidence="2 3">
    <name type="scientific">Paenibacillus typhae</name>
    <dbReference type="NCBI Taxonomy" id="1174501"/>
    <lineage>
        <taxon>Bacteria</taxon>
        <taxon>Bacillati</taxon>
        <taxon>Bacillota</taxon>
        <taxon>Bacilli</taxon>
        <taxon>Bacillales</taxon>
        <taxon>Paenibacillaceae</taxon>
        <taxon>Paenibacillus</taxon>
    </lineage>
</organism>
<proteinExistence type="predicted"/>
<feature type="domain" description="SGNH hydrolase-type esterase" evidence="1">
    <location>
        <begin position="35"/>
        <end position="205"/>
    </location>
</feature>
<gene>
    <name evidence="2" type="ORF">SAMN05216192_11431</name>
</gene>
<dbReference type="STRING" id="1174501.SAMN05216192_11431"/>
<dbReference type="RefSeq" id="WP_090714997.1">
    <property type="nucleotide sequence ID" value="NZ_CBCSKY010000016.1"/>
</dbReference>
<dbReference type="InterPro" id="IPR013830">
    <property type="entry name" value="SGNH_hydro"/>
</dbReference>
<dbReference type="Proteomes" id="UP000199050">
    <property type="component" value="Unassembled WGS sequence"/>
</dbReference>
<dbReference type="CDD" id="cd00229">
    <property type="entry name" value="SGNH_hydrolase"/>
    <property type="match status" value="1"/>
</dbReference>
<dbReference type="PANTHER" id="PTHR34407">
    <property type="entry name" value="EXPRESSED PROTEIN"/>
    <property type="match status" value="1"/>
</dbReference>
<dbReference type="OrthoDB" id="8233337at2"/>
<dbReference type="Pfam" id="PF13472">
    <property type="entry name" value="Lipase_GDSL_2"/>
    <property type="match status" value="1"/>
</dbReference>
<dbReference type="PANTHER" id="PTHR34407:SF1">
    <property type="entry name" value="SGNH HYDROLASE-TYPE ESTERASE DOMAIN-CONTAINING PROTEIN"/>
    <property type="match status" value="1"/>
</dbReference>
<dbReference type="SUPFAM" id="SSF52266">
    <property type="entry name" value="SGNH hydrolase"/>
    <property type="match status" value="1"/>
</dbReference>
<dbReference type="EMBL" id="FNDX01000014">
    <property type="protein sequence ID" value="SDJ26285.1"/>
    <property type="molecule type" value="Genomic_DNA"/>
</dbReference>
<protein>
    <submittedName>
        <fullName evidence="2">Lysophospholipase L1</fullName>
    </submittedName>
</protein>
<dbReference type="Gene3D" id="3.40.50.1110">
    <property type="entry name" value="SGNH hydrolase"/>
    <property type="match status" value="1"/>
</dbReference>
<dbReference type="InterPro" id="IPR036514">
    <property type="entry name" value="SGNH_hydro_sf"/>
</dbReference>
<evidence type="ECO:0000259" key="1">
    <source>
        <dbReference type="Pfam" id="PF13472"/>
    </source>
</evidence>
<name>A0A1G8SC07_9BACL</name>
<dbReference type="AlphaFoldDB" id="A0A1G8SC07"/>
<accession>A0A1G8SC07</accession>